<proteinExistence type="predicted"/>
<dbReference type="GO" id="GO:0015074">
    <property type="term" value="P:DNA integration"/>
    <property type="evidence" value="ECO:0007669"/>
    <property type="project" value="InterPro"/>
</dbReference>
<evidence type="ECO:0000259" key="2">
    <source>
        <dbReference type="PROSITE" id="PS50994"/>
    </source>
</evidence>
<evidence type="ECO:0000313" key="4">
    <source>
        <dbReference type="Proteomes" id="UP000094893"/>
    </source>
</evidence>
<dbReference type="InterPro" id="IPR036397">
    <property type="entry name" value="RNaseH_sf"/>
</dbReference>
<comment type="caution">
    <text evidence="3">The sequence shown here is derived from an EMBL/GenBank/DDBJ whole genome shotgun (WGS) entry which is preliminary data.</text>
</comment>
<reference evidence="3 4" key="1">
    <citation type="journal article" date="2016" name="Int. J. Mol. Sci.">
        <title>Comparative genomics of the extreme acidophile Acidithiobacillus thiooxidans reveals intraspecific divergence and niche adaptation.</title>
        <authorList>
            <person name="Zhang X."/>
            <person name="Feng X."/>
            <person name="Tao J."/>
            <person name="Ma L."/>
            <person name="Xiao Y."/>
            <person name="Liang Y."/>
            <person name="Liu X."/>
            <person name="Yin H."/>
        </authorList>
    </citation>
    <scope>NUCLEOTIDE SEQUENCE [LARGE SCALE GENOMIC DNA]</scope>
    <source>
        <strain evidence="3 4">A02</strain>
    </source>
</reference>
<feature type="domain" description="Integrase catalytic" evidence="2">
    <location>
        <begin position="261"/>
        <end position="478"/>
    </location>
</feature>
<dbReference type="Gene3D" id="3.30.420.10">
    <property type="entry name" value="Ribonuclease H-like superfamily/Ribonuclease H"/>
    <property type="match status" value="1"/>
</dbReference>
<evidence type="ECO:0000256" key="1">
    <source>
        <dbReference type="SAM" id="MobiDB-lite"/>
    </source>
</evidence>
<feature type="region of interest" description="Disordered" evidence="1">
    <location>
        <begin position="629"/>
        <end position="672"/>
    </location>
</feature>
<dbReference type="EMBL" id="LWSA01000336">
    <property type="protein sequence ID" value="OCX67796.1"/>
    <property type="molecule type" value="Genomic_DNA"/>
</dbReference>
<dbReference type="AlphaFoldDB" id="A0A1C2JHI2"/>
<dbReference type="RefSeq" id="WP_024894412.1">
    <property type="nucleotide sequence ID" value="NZ_JABBDU010000038.1"/>
</dbReference>
<dbReference type="InterPro" id="IPR015378">
    <property type="entry name" value="Transposase-like_Mu_C"/>
</dbReference>
<sequence>MLRINDVVTFEGTRYRILDVSKIRYTWINIDSDKSLPERISLAEVDELIHAEALKKIDDPFSHLAVQLPEHGSGAQQTRDKRFAIIEPLIHQPDICFRSGRGALVQQVANDSGTAKKTIYAYLRQYWQRGCTPNALLPDYYKSGGRGKKRTATKKKLGRPRRIAHGTGAIIDDSIERMFRIVLDRHYLTEKSHSLPYAHRRFEDMFETAHPDISKENFPTVAQLRYFYEREYVRPERIRLRVNKIEYQKDIRPLQGTATAEVHGPGARYEIDATIADIYLLSADRQKIIGRPTLYVVVDVYSRLIAGFYVGLENPSYVTAMLALVTAMTDKSQLCHSFGYDIESEDWPSMGLPDAILADRGELLGHQIEYLEQSFGVRIENTPPYRGDAKGIVERHFRTIQADFKPFAPGVVAGTIIKKRGGKDYRLDATLTLADFTKIIIGSILHRNQSSVLVKYDRDPDMPDTLAPVPLNIWRWGIQNRSGRLRNTSEAALRLAMLPRQKATVSDFGIRCFGAYYTCNELLASGWLHRGGRKRPGPFVAAYDPSVTDIIYVFPDVSKSDYWECSLTDRSREFRGRTMWELWDSQQQQRKSTATAKLEEAESKRALENVIQETIQRAEKLRPSYFGESKTETLAGINQNRRDAREQERQQRRVDSQSTKPKPKAEVRYLTEQPENVAFPDFLDDLFGEDV</sequence>
<feature type="compositionally biased region" description="Basic and acidic residues" evidence="1">
    <location>
        <begin position="640"/>
        <end position="655"/>
    </location>
</feature>
<dbReference type="InterPro" id="IPR012337">
    <property type="entry name" value="RNaseH-like_sf"/>
</dbReference>
<dbReference type="InterPro" id="IPR001584">
    <property type="entry name" value="Integrase_cat-core"/>
</dbReference>
<evidence type="ECO:0000313" key="3">
    <source>
        <dbReference type="EMBL" id="OCX67796.1"/>
    </source>
</evidence>
<protein>
    <submittedName>
        <fullName evidence="3">Transcriptional antiterminator</fullName>
    </submittedName>
</protein>
<organism evidence="3 4">
    <name type="scientific">Acidithiobacillus thiooxidans</name>
    <name type="common">Thiobacillus thiooxidans</name>
    <dbReference type="NCBI Taxonomy" id="930"/>
    <lineage>
        <taxon>Bacteria</taxon>
        <taxon>Pseudomonadati</taxon>
        <taxon>Pseudomonadota</taxon>
        <taxon>Acidithiobacillia</taxon>
        <taxon>Acidithiobacillales</taxon>
        <taxon>Acidithiobacillaceae</taxon>
        <taxon>Acidithiobacillus</taxon>
    </lineage>
</organism>
<dbReference type="SUPFAM" id="SSF53098">
    <property type="entry name" value="Ribonuclease H-like"/>
    <property type="match status" value="1"/>
</dbReference>
<name>A0A1C2JHI2_ACITH</name>
<dbReference type="Pfam" id="PF09299">
    <property type="entry name" value="Mu-transpos_C"/>
    <property type="match status" value="1"/>
</dbReference>
<gene>
    <name evidence="3" type="ORF">A6P07_19440</name>
</gene>
<dbReference type="GO" id="GO:0003676">
    <property type="term" value="F:nucleic acid binding"/>
    <property type="evidence" value="ECO:0007669"/>
    <property type="project" value="InterPro"/>
</dbReference>
<accession>A0A1C2JHI2</accession>
<dbReference type="Proteomes" id="UP000094893">
    <property type="component" value="Unassembled WGS sequence"/>
</dbReference>
<dbReference type="PROSITE" id="PS50994">
    <property type="entry name" value="INTEGRASE"/>
    <property type="match status" value="1"/>
</dbReference>